<feature type="signal peptide" evidence="8">
    <location>
        <begin position="1"/>
        <end position="26"/>
    </location>
</feature>
<proteinExistence type="inferred from homology"/>
<feature type="active site" description="Charge relay system" evidence="5 6">
    <location>
        <position position="426"/>
    </location>
</feature>
<dbReference type="PROSITE" id="PS51892">
    <property type="entry name" value="SUBTILASE"/>
    <property type="match status" value="1"/>
</dbReference>
<dbReference type="PRINTS" id="PR00723">
    <property type="entry name" value="SUBTILISIN"/>
</dbReference>
<dbReference type="InterPro" id="IPR023827">
    <property type="entry name" value="Peptidase_S8_Asp-AS"/>
</dbReference>
<dbReference type="InterPro" id="IPR015500">
    <property type="entry name" value="Peptidase_S8_subtilisin-rel"/>
</dbReference>
<dbReference type="Proteomes" id="UP000636960">
    <property type="component" value="Unassembled WGS sequence"/>
</dbReference>
<dbReference type="PROSITE" id="PS00136">
    <property type="entry name" value="SUBTILASE_ASP"/>
    <property type="match status" value="1"/>
</dbReference>
<dbReference type="SUPFAM" id="SSF52743">
    <property type="entry name" value="Subtilisin-like"/>
    <property type="match status" value="1"/>
</dbReference>
<keyword evidence="3 6" id="KW-0378">Hydrolase</keyword>
<evidence type="ECO:0000256" key="7">
    <source>
        <dbReference type="RuleBase" id="RU003355"/>
    </source>
</evidence>
<comment type="similarity">
    <text evidence="1 6 7">Belongs to the peptidase S8 family.</text>
</comment>
<dbReference type="InterPro" id="IPR022398">
    <property type="entry name" value="Peptidase_S8_His-AS"/>
</dbReference>
<dbReference type="Gene3D" id="3.40.50.200">
    <property type="entry name" value="Peptidase S8/S53 domain"/>
    <property type="match status" value="1"/>
</dbReference>
<name>A0A919K9T9_9ACTN</name>
<organism evidence="10 11">
    <name type="scientific">Paractinoplanes rishiriensis</name>
    <dbReference type="NCBI Taxonomy" id="1050105"/>
    <lineage>
        <taxon>Bacteria</taxon>
        <taxon>Bacillati</taxon>
        <taxon>Actinomycetota</taxon>
        <taxon>Actinomycetes</taxon>
        <taxon>Micromonosporales</taxon>
        <taxon>Micromonosporaceae</taxon>
        <taxon>Paractinoplanes</taxon>
    </lineage>
</organism>
<dbReference type="GO" id="GO:0006508">
    <property type="term" value="P:proteolysis"/>
    <property type="evidence" value="ECO:0007669"/>
    <property type="project" value="UniProtKB-KW"/>
</dbReference>
<dbReference type="PANTHER" id="PTHR43399">
    <property type="entry name" value="SUBTILISIN-RELATED"/>
    <property type="match status" value="1"/>
</dbReference>
<evidence type="ECO:0000259" key="9">
    <source>
        <dbReference type="Pfam" id="PF00082"/>
    </source>
</evidence>
<comment type="caution">
    <text evidence="10">The sequence shown here is derived from an EMBL/GenBank/DDBJ whole genome shotgun (WGS) entry which is preliminary data.</text>
</comment>
<feature type="active site" description="Charge relay system" evidence="5 6">
    <location>
        <position position="252"/>
    </location>
</feature>
<dbReference type="EMBL" id="BOMV01000102">
    <property type="protein sequence ID" value="GIF01368.1"/>
    <property type="molecule type" value="Genomic_DNA"/>
</dbReference>
<dbReference type="GO" id="GO:0004252">
    <property type="term" value="F:serine-type endopeptidase activity"/>
    <property type="evidence" value="ECO:0007669"/>
    <property type="project" value="UniProtKB-UniRule"/>
</dbReference>
<dbReference type="PANTHER" id="PTHR43399:SF4">
    <property type="entry name" value="CELL WALL-ASSOCIATED PROTEASE"/>
    <property type="match status" value="1"/>
</dbReference>
<sequence length="1091" mass="114213">MQRLRLPALAIAVTVVLSGLQAPAAAAPPAALAGKPVNSTTVTLITGDRVTIQGTNAAVRPGPGRAKVPFLSQTVEGHRLVIPHDALALIRDGRLDRRLFDVTELIKLGATRTLPLLVTYPKGGAPAARTAVAAGDAKVTRDIPALGTLAVKANAEGRKSVWAALTAGSANARTLRAGVQKVWLDGKRKVNLDHSVPQIGAPAAWQAGFDGTGVTVAVLDTGIDATHPDLAGQIAASENFTTTATADDEVGHGTHVASTIAGTGAASGGRYKGVAPGAKLLNGKVCETEWCEDSAILAGMAWAAENAKVVNMSLGGTDTPEIDPLEQAVTDLTAQHDTLFVIAAGNAGGAGTVGSPSTADAALSVGAVDRDNQLAPFSSRGPRAGDSAVKPEITAPGVDIVAAKAANGFIGDPAPVEGYTSLSGTSMATPHAAGAAAILTQQRPAWSAKLRKNTLIASAQPTADVNAFDQGAGRVDLARGITQTVSTDEGVLSFGLQAWPHDDDQPVTRTVTYRNSGTAAVALTLAAPGAPFTVADTSLTVPAGGTASTTVTADTRGDAQPDKPLGGFLTATAAGGVRVETPLGVNKEEESYDVAVEVLNRDGSPSTDHLTVLFNLDDFRFYEVFGEAGGDGTAKLRLPKGRYGMFAWIFVGEDDATMLTDTEFVVDEAGTLSVDGRKARPVRVTPPQAGAATTLAAVTGDWIMPESGLSASLVMDRFETLYAASLSATERDYFTATVNGSFARQNADKTFTNSPYTYDLAYFKPGRMFDGLTKAPKKSDLAAIQSSFATEATGVVGAKGNLAQYAENSGGWSVFLEFGLPFRRTEYVNPGALWTGDFVQQIPPADEDSYPEFVSESMSGAQTYRAGRTYQQEWNRAVFGPSVNHPPFEALWVTRQGDLMIASVPLFGEGTGNPGWSSTEEQTTTLYRGSTKVGEGTEYTDLPPGAATYRLESVARRGAPHTLSTEVRGEWTFRSGHVEGEAFKRLPLSTVRFSPHLDQHNTAPAGRSFDIPVTVDQQAGSTAGTARNVRVDVSYDDGKTWQKAGLRGKGDHRIATVRHPQGAQFVSLRVTVDDSRGNKVAQTVIRAYALR</sequence>
<dbReference type="InterPro" id="IPR000209">
    <property type="entry name" value="Peptidase_S8/S53_dom"/>
</dbReference>
<evidence type="ECO:0000256" key="8">
    <source>
        <dbReference type="SAM" id="SignalP"/>
    </source>
</evidence>
<evidence type="ECO:0000313" key="11">
    <source>
        <dbReference type="Proteomes" id="UP000636960"/>
    </source>
</evidence>
<dbReference type="InterPro" id="IPR036852">
    <property type="entry name" value="Peptidase_S8/S53_dom_sf"/>
</dbReference>
<evidence type="ECO:0000256" key="5">
    <source>
        <dbReference type="PIRSR" id="PIRSR615500-1"/>
    </source>
</evidence>
<dbReference type="Pfam" id="PF00082">
    <property type="entry name" value="Peptidase_S8"/>
    <property type="match status" value="1"/>
</dbReference>
<keyword evidence="4 6" id="KW-0720">Serine protease</keyword>
<evidence type="ECO:0000256" key="1">
    <source>
        <dbReference type="ARBA" id="ARBA00011073"/>
    </source>
</evidence>
<dbReference type="InterPro" id="IPR023828">
    <property type="entry name" value="Peptidase_S8_Ser-AS"/>
</dbReference>
<feature type="chain" id="PRO_5037932180" evidence="8">
    <location>
        <begin position="27"/>
        <end position="1091"/>
    </location>
</feature>
<feature type="active site" description="Charge relay system" evidence="5 6">
    <location>
        <position position="220"/>
    </location>
</feature>
<keyword evidence="11" id="KW-1185">Reference proteome</keyword>
<dbReference type="RefSeq" id="WP_203790077.1">
    <property type="nucleotide sequence ID" value="NZ_BOMV01000102.1"/>
</dbReference>
<reference evidence="10" key="1">
    <citation type="submission" date="2021-01" db="EMBL/GenBank/DDBJ databases">
        <title>Whole genome shotgun sequence of Actinoplanes rishiriensis NBRC 108556.</title>
        <authorList>
            <person name="Komaki H."/>
            <person name="Tamura T."/>
        </authorList>
    </citation>
    <scope>NUCLEOTIDE SEQUENCE</scope>
    <source>
        <strain evidence="10">NBRC 108556</strain>
    </source>
</reference>
<dbReference type="InterPro" id="IPR051048">
    <property type="entry name" value="Peptidase_S8/S53_subtilisin"/>
</dbReference>
<evidence type="ECO:0000256" key="6">
    <source>
        <dbReference type="PROSITE-ProRule" id="PRU01240"/>
    </source>
</evidence>
<evidence type="ECO:0000313" key="10">
    <source>
        <dbReference type="EMBL" id="GIF01368.1"/>
    </source>
</evidence>
<evidence type="ECO:0000256" key="4">
    <source>
        <dbReference type="ARBA" id="ARBA00022825"/>
    </source>
</evidence>
<dbReference type="PROSITE" id="PS00137">
    <property type="entry name" value="SUBTILASE_HIS"/>
    <property type="match status" value="1"/>
</dbReference>
<evidence type="ECO:0000256" key="3">
    <source>
        <dbReference type="ARBA" id="ARBA00022801"/>
    </source>
</evidence>
<accession>A0A919K9T9</accession>
<evidence type="ECO:0000256" key="2">
    <source>
        <dbReference type="ARBA" id="ARBA00022670"/>
    </source>
</evidence>
<keyword evidence="2 6" id="KW-0645">Protease</keyword>
<dbReference type="AlphaFoldDB" id="A0A919K9T9"/>
<feature type="domain" description="Peptidase S8/S53" evidence="9">
    <location>
        <begin position="211"/>
        <end position="466"/>
    </location>
</feature>
<dbReference type="PROSITE" id="PS00138">
    <property type="entry name" value="SUBTILASE_SER"/>
    <property type="match status" value="1"/>
</dbReference>
<gene>
    <name evidence="10" type="ORF">Ari01nite_88320</name>
</gene>
<protein>
    <submittedName>
        <fullName evidence="10">Serine protease</fullName>
    </submittedName>
</protein>
<keyword evidence="8" id="KW-0732">Signal</keyword>